<keyword evidence="2" id="KW-0547">Nucleotide-binding</keyword>
<keyword evidence="9" id="KW-1185">Reference proteome</keyword>
<feature type="region of interest" description="Disordered" evidence="6">
    <location>
        <begin position="48"/>
        <end position="76"/>
    </location>
</feature>
<dbReference type="Proteomes" id="UP001162131">
    <property type="component" value="Unassembled WGS sequence"/>
</dbReference>
<keyword evidence="3" id="KW-0175">Coiled coil</keyword>
<evidence type="ECO:0000256" key="4">
    <source>
        <dbReference type="ARBA" id="ARBA00023134"/>
    </source>
</evidence>
<feature type="domain" description="CP-type G" evidence="7">
    <location>
        <begin position="112"/>
        <end position="300"/>
    </location>
</feature>
<dbReference type="InterPro" id="IPR050755">
    <property type="entry name" value="TRAFAC_YlqF/YawG_RiboMat"/>
</dbReference>
<dbReference type="InterPro" id="IPR006073">
    <property type="entry name" value="GTP-bd"/>
</dbReference>
<organism evidence="8 9">
    <name type="scientific">Blepharisma stoltei</name>
    <dbReference type="NCBI Taxonomy" id="1481888"/>
    <lineage>
        <taxon>Eukaryota</taxon>
        <taxon>Sar</taxon>
        <taxon>Alveolata</taxon>
        <taxon>Ciliophora</taxon>
        <taxon>Postciliodesmatophora</taxon>
        <taxon>Heterotrichea</taxon>
        <taxon>Heterotrichida</taxon>
        <taxon>Blepharismidae</taxon>
        <taxon>Blepharisma</taxon>
    </lineage>
</organism>
<evidence type="ECO:0000256" key="1">
    <source>
        <dbReference type="ARBA" id="ARBA00004604"/>
    </source>
</evidence>
<dbReference type="GO" id="GO:0050793">
    <property type="term" value="P:regulation of developmental process"/>
    <property type="evidence" value="ECO:0007669"/>
    <property type="project" value="UniProtKB-ARBA"/>
</dbReference>
<gene>
    <name evidence="8" type="ORF">BSTOLATCC_MIC49905</name>
</gene>
<evidence type="ECO:0000259" key="7">
    <source>
        <dbReference type="PROSITE" id="PS51721"/>
    </source>
</evidence>
<feature type="region of interest" description="Disordered" evidence="6">
    <location>
        <begin position="1"/>
        <end position="24"/>
    </location>
</feature>
<keyword evidence="5" id="KW-0539">Nucleus</keyword>
<dbReference type="Gene3D" id="3.40.50.300">
    <property type="entry name" value="P-loop containing nucleotide triphosphate hydrolases"/>
    <property type="match status" value="1"/>
</dbReference>
<keyword evidence="4" id="KW-0342">GTP-binding</keyword>
<protein>
    <recommendedName>
        <fullName evidence="7">CP-type G domain-containing protein</fullName>
    </recommendedName>
</protein>
<name>A0AAU9JU19_9CILI</name>
<dbReference type="FunFam" id="1.10.1580.10:FF:000002">
    <property type="entry name" value="Guanine nucleotide-binding protein-like 3 (nucleolar)-like"/>
    <property type="match status" value="1"/>
</dbReference>
<evidence type="ECO:0000256" key="2">
    <source>
        <dbReference type="ARBA" id="ARBA00022741"/>
    </source>
</evidence>
<dbReference type="GO" id="GO:0005525">
    <property type="term" value="F:GTP binding"/>
    <property type="evidence" value="ECO:0007669"/>
    <property type="project" value="UniProtKB-KW"/>
</dbReference>
<sequence>MKDKQNNKKKKPHPTMKNNKYKAIPVCKLKKTPDLPRVGEFKKKLLEELKRKKPTEERERQIQALSSSQEASRHQSLLDKVIEAQSKAQLYTSKEEEEEVKTYTDHSMKSYHKDITQVIESSDIILEVLDARDPLGCRSIELENKVLSFGHKKIIIVLNKIDLVPGDVALGWYNHLSQYLPVVLFRCNTQNQQKGLSSSNLHRKNVNTELANDILDSKKTVGSEALMGLIKNYMRSGNVMTAVTIGVAGYPNVGKSSLINSLKRTKVVGVSSTPGFTTGVQEVEIESKIKILDCPGVVFAKSDGRENPEMVLRNVINIESVEDPITPVQAILQKVAPDQLMNYYKIPQFQEGIEFLAHIARARGKMKKGGIPDLDASAKIVLHDWVAGKISYYTLPPDSLSMSLE</sequence>
<dbReference type="PANTHER" id="PTHR11089:SF30">
    <property type="entry name" value="GUANINE NUCLEOTIDE-BINDING PROTEIN-LIKE 3 HOMOLOG"/>
    <property type="match status" value="1"/>
</dbReference>
<comment type="subcellular location">
    <subcellularLocation>
        <location evidence="1">Nucleus</location>
        <location evidence="1">Nucleolus</location>
    </subcellularLocation>
</comment>
<evidence type="ECO:0000256" key="6">
    <source>
        <dbReference type="SAM" id="MobiDB-lite"/>
    </source>
</evidence>
<dbReference type="PANTHER" id="PTHR11089">
    <property type="entry name" value="GTP-BINDING PROTEIN-RELATED"/>
    <property type="match status" value="1"/>
</dbReference>
<evidence type="ECO:0000313" key="8">
    <source>
        <dbReference type="EMBL" id="CAG9329866.1"/>
    </source>
</evidence>
<dbReference type="SUPFAM" id="SSF52540">
    <property type="entry name" value="P-loop containing nucleoside triphosphate hydrolases"/>
    <property type="match status" value="1"/>
</dbReference>
<dbReference type="Gene3D" id="1.10.1580.10">
    <property type="match status" value="1"/>
</dbReference>
<dbReference type="InterPro" id="IPR030378">
    <property type="entry name" value="G_CP_dom"/>
</dbReference>
<evidence type="ECO:0000313" key="9">
    <source>
        <dbReference type="Proteomes" id="UP001162131"/>
    </source>
</evidence>
<dbReference type="GO" id="GO:0051239">
    <property type="term" value="P:regulation of multicellular organismal process"/>
    <property type="evidence" value="ECO:0007669"/>
    <property type="project" value="UniProtKB-ARBA"/>
</dbReference>
<dbReference type="CDD" id="cd04178">
    <property type="entry name" value="Nucleostemin_like"/>
    <property type="match status" value="1"/>
</dbReference>
<dbReference type="Pfam" id="PF01926">
    <property type="entry name" value="MMR_HSR1"/>
    <property type="match status" value="1"/>
</dbReference>
<evidence type="ECO:0000256" key="3">
    <source>
        <dbReference type="ARBA" id="ARBA00023054"/>
    </source>
</evidence>
<reference evidence="8" key="1">
    <citation type="submission" date="2021-09" db="EMBL/GenBank/DDBJ databases">
        <authorList>
            <consortium name="AG Swart"/>
            <person name="Singh M."/>
            <person name="Singh A."/>
            <person name="Seah K."/>
            <person name="Emmerich C."/>
        </authorList>
    </citation>
    <scope>NUCLEOTIDE SEQUENCE</scope>
    <source>
        <strain evidence="8">ATCC30299</strain>
    </source>
</reference>
<dbReference type="EMBL" id="CAJZBQ010000049">
    <property type="protein sequence ID" value="CAG9329866.1"/>
    <property type="molecule type" value="Genomic_DNA"/>
</dbReference>
<dbReference type="GO" id="GO:0005730">
    <property type="term" value="C:nucleolus"/>
    <property type="evidence" value="ECO:0007669"/>
    <property type="project" value="UniProtKB-SubCell"/>
</dbReference>
<comment type="caution">
    <text evidence="8">The sequence shown here is derived from an EMBL/GenBank/DDBJ whole genome shotgun (WGS) entry which is preliminary data.</text>
</comment>
<accession>A0AAU9JU19</accession>
<proteinExistence type="predicted"/>
<dbReference type="InterPro" id="IPR023179">
    <property type="entry name" value="GTP-bd_ortho_bundle_sf"/>
</dbReference>
<feature type="compositionally biased region" description="Basic and acidic residues" evidence="6">
    <location>
        <begin position="48"/>
        <end position="61"/>
    </location>
</feature>
<dbReference type="FunFam" id="3.40.50.300:FF:000571">
    <property type="entry name" value="Guanine nucleotide-binding protein-like NSN1"/>
    <property type="match status" value="1"/>
</dbReference>
<dbReference type="PRINTS" id="PR00326">
    <property type="entry name" value="GTP1OBG"/>
</dbReference>
<evidence type="ECO:0000256" key="5">
    <source>
        <dbReference type="ARBA" id="ARBA00023242"/>
    </source>
</evidence>
<dbReference type="InterPro" id="IPR027417">
    <property type="entry name" value="P-loop_NTPase"/>
</dbReference>
<dbReference type="AlphaFoldDB" id="A0AAU9JU19"/>
<dbReference type="PROSITE" id="PS51721">
    <property type="entry name" value="G_CP"/>
    <property type="match status" value="1"/>
</dbReference>